<evidence type="ECO:0000256" key="4">
    <source>
        <dbReference type="ARBA" id="ARBA00022679"/>
    </source>
</evidence>
<sequence>MKQKSENRIKEELAQSKMIIERFARSCSHDLRGPLASIQGLTQIARHANADELSNCLNLIQCCAKNMQEMIRNLEAYITHSQRDLSCDELDAGNMVDIILNQYKPEIRDKGLQVVASIEQSHQWVSDHDCNFLILKNVIGNAIQFSDHEKRVRQVDIRARSNKRGMLINIRDNGIGIGKEQQTSICQPFFRASTQSQGGLGLFLVKTLTEKLGAEFSIHSQEHEGTTCSIVIPNLKKAA</sequence>
<dbReference type="RefSeq" id="WP_202014104.1">
    <property type="nucleotide sequence ID" value="NZ_JAERRB010000011.1"/>
</dbReference>
<dbReference type="Pfam" id="PF00512">
    <property type="entry name" value="HisKA"/>
    <property type="match status" value="1"/>
</dbReference>
<comment type="caution">
    <text evidence="10">The sequence shown here is derived from an EMBL/GenBank/DDBJ whole genome shotgun (WGS) entry which is preliminary data.</text>
</comment>
<dbReference type="InterPro" id="IPR003594">
    <property type="entry name" value="HATPase_dom"/>
</dbReference>
<dbReference type="EC" id="2.7.13.3" evidence="2"/>
<keyword evidence="8" id="KW-0902">Two-component regulatory system</keyword>
<dbReference type="CDD" id="cd00082">
    <property type="entry name" value="HisKA"/>
    <property type="match status" value="1"/>
</dbReference>
<dbReference type="InterPro" id="IPR036890">
    <property type="entry name" value="HATPase_C_sf"/>
</dbReference>
<keyword evidence="7" id="KW-0067">ATP-binding</keyword>
<dbReference type="Gene3D" id="3.30.565.10">
    <property type="entry name" value="Histidine kinase-like ATPase, C-terminal domain"/>
    <property type="match status" value="1"/>
</dbReference>
<organism evidence="10 11">
    <name type="scientific">Chryseolinea lacunae</name>
    <dbReference type="NCBI Taxonomy" id="2801331"/>
    <lineage>
        <taxon>Bacteria</taxon>
        <taxon>Pseudomonadati</taxon>
        <taxon>Bacteroidota</taxon>
        <taxon>Cytophagia</taxon>
        <taxon>Cytophagales</taxon>
        <taxon>Fulvivirgaceae</taxon>
        <taxon>Chryseolinea</taxon>
    </lineage>
</organism>
<keyword evidence="11" id="KW-1185">Reference proteome</keyword>
<dbReference type="PANTHER" id="PTHR42878:SF7">
    <property type="entry name" value="SENSOR HISTIDINE KINASE GLRK"/>
    <property type="match status" value="1"/>
</dbReference>
<name>A0ABS1KZ43_9BACT</name>
<dbReference type="SUPFAM" id="SSF47384">
    <property type="entry name" value="Homodimeric domain of signal transducing histidine kinase"/>
    <property type="match status" value="1"/>
</dbReference>
<dbReference type="InterPro" id="IPR036097">
    <property type="entry name" value="HisK_dim/P_sf"/>
</dbReference>
<evidence type="ECO:0000256" key="8">
    <source>
        <dbReference type="ARBA" id="ARBA00023012"/>
    </source>
</evidence>
<dbReference type="InterPro" id="IPR005467">
    <property type="entry name" value="His_kinase_dom"/>
</dbReference>
<evidence type="ECO:0000313" key="10">
    <source>
        <dbReference type="EMBL" id="MBL0744448.1"/>
    </source>
</evidence>
<dbReference type="PRINTS" id="PR00344">
    <property type="entry name" value="BCTRLSENSOR"/>
</dbReference>
<keyword evidence="4" id="KW-0808">Transferase</keyword>
<dbReference type="PANTHER" id="PTHR42878">
    <property type="entry name" value="TWO-COMPONENT HISTIDINE KINASE"/>
    <property type="match status" value="1"/>
</dbReference>
<keyword evidence="6 10" id="KW-0418">Kinase</keyword>
<dbReference type="SMART" id="SM00388">
    <property type="entry name" value="HisKA"/>
    <property type="match status" value="1"/>
</dbReference>
<dbReference type="GO" id="GO:0016301">
    <property type="term" value="F:kinase activity"/>
    <property type="evidence" value="ECO:0007669"/>
    <property type="project" value="UniProtKB-KW"/>
</dbReference>
<reference evidence="10 11" key="1">
    <citation type="submission" date="2021-01" db="EMBL/GenBank/DDBJ databases">
        <title>Chryseolinea sp. Jin1 Genome sequencing and assembly.</title>
        <authorList>
            <person name="Kim I."/>
        </authorList>
    </citation>
    <scope>NUCLEOTIDE SEQUENCE [LARGE SCALE GENOMIC DNA]</scope>
    <source>
        <strain evidence="10 11">Jin1</strain>
    </source>
</reference>
<evidence type="ECO:0000313" key="11">
    <source>
        <dbReference type="Proteomes" id="UP000613030"/>
    </source>
</evidence>
<evidence type="ECO:0000256" key="3">
    <source>
        <dbReference type="ARBA" id="ARBA00022553"/>
    </source>
</evidence>
<feature type="domain" description="Histidine kinase" evidence="9">
    <location>
        <begin position="26"/>
        <end position="236"/>
    </location>
</feature>
<dbReference type="Gene3D" id="1.10.287.130">
    <property type="match status" value="1"/>
</dbReference>
<evidence type="ECO:0000256" key="6">
    <source>
        <dbReference type="ARBA" id="ARBA00022777"/>
    </source>
</evidence>
<proteinExistence type="predicted"/>
<dbReference type="PROSITE" id="PS50109">
    <property type="entry name" value="HIS_KIN"/>
    <property type="match status" value="1"/>
</dbReference>
<evidence type="ECO:0000256" key="2">
    <source>
        <dbReference type="ARBA" id="ARBA00012438"/>
    </source>
</evidence>
<dbReference type="InterPro" id="IPR050351">
    <property type="entry name" value="BphY/WalK/GraS-like"/>
</dbReference>
<dbReference type="InterPro" id="IPR004358">
    <property type="entry name" value="Sig_transdc_His_kin-like_C"/>
</dbReference>
<accession>A0ABS1KZ43</accession>
<dbReference type="SUPFAM" id="SSF55874">
    <property type="entry name" value="ATPase domain of HSP90 chaperone/DNA topoisomerase II/histidine kinase"/>
    <property type="match status" value="1"/>
</dbReference>
<gene>
    <name evidence="10" type="ORF">JI741_24660</name>
</gene>
<evidence type="ECO:0000256" key="5">
    <source>
        <dbReference type="ARBA" id="ARBA00022741"/>
    </source>
</evidence>
<evidence type="ECO:0000256" key="1">
    <source>
        <dbReference type="ARBA" id="ARBA00000085"/>
    </source>
</evidence>
<comment type="catalytic activity">
    <reaction evidence="1">
        <text>ATP + protein L-histidine = ADP + protein N-phospho-L-histidine.</text>
        <dbReference type="EC" id="2.7.13.3"/>
    </reaction>
</comment>
<keyword evidence="3" id="KW-0597">Phosphoprotein</keyword>
<dbReference type="Proteomes" id="UP000613030">
    <property type="component" value="Unassembled WGS sequence"/>
</dbReference>
<dbReference type="SMART" id="SM00387">
    <property type="entry name" value="HATPase_c"/>
    <property type="match status" value="1"/>
</dbReference>
<protein>
    <recommendedName>
        <fullName evidence="2">histidine kinase</fullName>
        <ecNumber evidence="2">2.7.13.3</ecNumber>
    </recommendedName>
</protein>
<dbReference type="InterPro" id="IPR003661">
    <property type="entry name" value="HisK_dim/P_dom"/>
</dbReference>
<evidence type="ECO:0000256" key="7">
    <source>
        <dbReference type="ARBA" id="ARBA00022840"/>
    </source>
</evidence>
<evidence type="ECO:0000259" key="9">
    <source>
        <dbReference type="PROSITE" id="PS50109"/>
    </source>
</evidence>
<keyword evidence="5" id="KW-0547">Nucleotide-binding</keyword>
<dbReference type="Pfam" id="PF02518">
    <property type="entry name" value="HATPase_c"/>
    <property type="match status" value="1"/>
</dbReference>
<dbReference type="EMBL" id="JAERRB010000011">
    <property type="protein sequence ID" value="MBL0744448.1"/>
    <property type="molecule type" value="Genomic_DNA"/>
</dbReference>